<dbReference type="Proteomes" id="UP001204376">
    <property type="component" value="Unassembled WGS sequence"/>
</dbReference>
<proteinExistence type="predicted"/>
<gene>
    <name evidence="1" type="ORF">NPE20_03915</name>
</gene>
<sequence>MENLQLTINSLDQITAYRDENHLVKYEPGILNEMINAVESRDEDTLQWFNSFGDSLRAVIMNVYAYRKGLEFGFTDIKFDQYGWLISMIFVTHSPFILSDIPDQQVMFLKVDNGKAAQVIRDRKTFGANIHNLLSDGFFMEDGFCGAFAIDKINEIIAYLNIQKKHDQLVFLQSNKNHKVTQDEDNQLKDYEKKLIKYTPAEIKGIIELIGENVIANKLLEMYDELYQTTPKDRISKEIKRLQDLLAKHK</sequence>
<dbReference type="RefSeq" id="WP_256537294.1">
    <property type="nucleotide sequence ID" value="NZ_JANHOH010000001.1"/>
</dbReference>
<keyword evidence="2" id="KW-1185">Reference proteome</keyword>
<protein>
    <submittedName>
        <fullName evidence="1">Uncharacterized protein</fullName>
    </submittedName>
</protein>
<evidence type="ECO:0000313" key="1">
    <source>
        <dbReference type="EMBL" id="MCQ6957085.1"/>
    </source>
</evidence>
<organism evidence="1 2">
    <name type="scientific">Mucilaginibacter aquariorum</name>
    <dbReference type="NCBI Taxonomy" id="2967225"/>
    <lineage>
        <taxon>Bacteria</taxon>
        <taxon>Pseudomonadati</taxon>
        <taxon>Bacteroidota</taxon>
        <taxon>Sphingobacteriia</taxon>
        <taxon>Sphingobacteriales</taxon>
        <taxon>Sphingobacteriaceae</taxon>
        <taxon>Mucilaginibacter</taxon>
    </lineage>
</organism>
<dbReference type="EMBL" id="JANHOH010000001">
    <property type="protein sequence ID" value="MCQ6957085.1"/>
    <property type="molecule type" value="Genomic_DNA"/>
</dbReference>
<comment type="caution">
    <text evidence="1">The sequence shown here is derived from an EMBL/GenBank/DDBJ whole genome shotgun (WGS) entry which is preliminary data.</text>
</comment>
<reference evidence="1 2" key="1">
    <citation type="submission" date="2022-07" db="EMBL/GenBank/DDBJ databases">
        <title>Mucilaginibacter sp. JC4.</title>
        <authorList>
            <person name="Le V."/>
            <person name="Ko S.-R."/>
            <person name="Ahn C.-Y."/>
            <person name="Oh H.-M."/>
        </authorList>
    </citation>
    <scope>NUCLEOTIDE SEQUENCE [LARGE SCALE GENOMIC DNA]</scope>
    <source>
        <strain evidence="1 2">JC4</strain>
    </source>
</reference>
<name>A0ABT1SXK7_9SPHI</name>
<accession>A0ABT1SXK7</accession>
<evidence type="ECO:0000313" key="2">
    <source>
        <dbReference type="Proteomes" id="UP001204376"/>
    </source>
</evidence>